<evidence type="ECO:0000256" key="1">
    <source>
        <dbReference type="ARBA" id="ARBA00004651"/>
    </source>
</evidence>
<keyword evidence="6 7" id="KW-0472">Membrane</keyword>
<feature type="transmembrane region" description="Helical" evidence="7">
    <location>
        <begin position="74"/>
        <end position="94"/>
    </location>
</feature>
<evidence type="ECO:0000256" key="3">
    <source>
        <dbReference type="ARBA" id="ARBA00022475"/>
    </source>
</evidence>
<feature type="transmembrane region" description="Helical" evidence="7">
    <location>
        <begin position="135"/>
        <end position="157"/>
    </location>
</feature>
<organism evidence="8 9">
    <name type="scientific">Propioniciclava flava</name>
    <dbReference type="NCBI Taxonomy" id="2072026"/>
    <lineage>
        <taxon>Bacteria</taxon>
        <taxon>Bacillati</taxon>
        <taxon>Actinomycetota</taxon>
        <taxon>Actinomycetes</taxon>
        <taxon>Propionibacteriales</taxon>
        <taxon>Propionibacteriaceae</taxon>
        <taxon>Propioniciclava</taxon>
    </lineage>
</organism>
<dbReference type="Pfam" id="PF01914">
    <property type="entry name" value="MarC"/>
    <property type="match status" value="1"/>
</dbReference>
<keyword evidence="5 7" id="KW-1133">Transmembrane helix</keyword>
<proteinExistence type="inferred from homology"/>
<feature type="transmembrane region" description="Helical" evidence="7">
    <location>
        <begin position="178"/>
        <end position="199"/>
    </location>
</feature>
<evidence type="ECO:0000256" key="6">
    <source>
        <dbReference type="ARBA" id="ARBA00023136"/>
    </source>
</evidence>
<keyword evidence="4 7" id="KW-0812">Transmembrane</keyword>
<dbReference type="InterPro" id="IPR002771">
    <property type="entry name" value="Multi_antbiot-R_MarC"/>
</dbReference>
<gene>
    <name evidence="8" type="ORF">C1706_10095</name>
</gene>
<evidence type="ECO:0000256" key="4">
    <source>
        <dbReference type="ARBA" id="ARBA00022692"/>
    </source>
</evidence>
<comment type="caution">
    <text evidence="8">The sequence shown here is derived from an EMBL/GenBank/DDBJ whole genome shotgun (WGS) entry which is preliminary data.</text>
</comment>
<dbReference type="Proteomes" id="UP000290624">
    <property type="component" value="Unassembled WGS sequence"/>
</dbReference>
<evidence type="ECO:0000256" key="5">
    <source>
        <dbReference type="ARBA" id="ARBA00022989"/>
    </source>
</evidence>
<keyword evidence="9" id="KW-1185">Reference proteome</keyword>
<evidence type="ECO:0000313" key="9">
    <source>
        <dbReference type="Proteomes" id="UP000290624"/>
    </source>
</evidence>
<name>A0A4Q2EIW2_9ACTN</name>
<dbReference type="AlphaFoldDB" id="A0A4Q2EIW2"/>
<dbReference type="GO" id="GO:0005886">
    <property type="term" value="C:plasma membrane"/>
    <property type="evidence" value="ECO:0007669"/>
    <property type="project" value="UniProtKB-SubCell"/>
</dbReference>
<dbReference type="RefSeq" id="WP_129459103.1">
    <property type="nucleotide sequence ID" value="NZ_PPCV01000006.1"/>
</dbReference>
<evidence type="ECO:0000313" key="8">
    <source>
        <dbReference type="EMBL" id="RXW31885.1"/>
    </source>
</evidence>
<dbReference type="PANTHER" id="PTHR33508:SF1">
    <property type="entry name" value="UPF0056 MEMBRANE PROTEIN YHCE"/>
    <property type="match status" value="1"/>
</dbReference>
<dbReference type="NCBIfam" id="TIGR00427">
    <property type="entry name" value="NAAT family transporter"/>
    <property type="match status" value="1"/>
</dbReference>
<comment type="subcellular location">
    <subcellularLocation>
        <location evidence="1 7">Cell membrane</location>
        <topology evidence="1 7">Multi-pass membrane protein</topology>
    </subcellularLocation>
</comment>
<dbReference type="OrthoDB" id="21094at2"/>
<sequence>MFDPQLFVSTLLTLFVILDPPGLLPVFLGLTRGMSIEARRASARNAAVVAFGIISTFAVFGRFILAYLHITIEALQVSGGLLLLLVAMQLLTGSGENEALESGTNIAIVPLGIPLLAGPGSIVAMMLAVEAAQGSLWGYVTVGAALVAAMVLVWVFLRFAGGIRRVLRESGTVLLTRIAGMLLAAIAVQMLADGVLTFLRQI</sequence>
<reference evidence="8 9" key="1">
    <citation type="submission" date="2018-01" db="EMBL/GenBank/DDBJ databases">
        <title>Lactibacter flavus gen. nov., sp. nov., a novel bacterium of the family Propionibacteriaceae isolated from raw milk and dairy products.</title>
        <authorList>
            <person name="Wenning M."/>
            <person name="Breitenwieser F."/>
            <person name="Huptas C."/>
            <person name="von Neubeck M."/>
            <person name="Busse H.-J."/>
            <person name="Scherer S."/>
        </authorList>
    </citation>
    <scope>NUCLEOTIDE SEQUENCE [LARGE SCALE GENOMIC DNA]</scope>
    <source>
        <strain evidence="8 9">VG341</strain>
    </source>
</reference>
<accession>A0A4Q2EIW2</accession>
<dbReference type="EMBL" id="PPCV01000006">
    <property type="protein sequence ID" value="RXW31885.1"/>
    <property type="molecule type" value="Genomic_DNA"/>
</dbReference>
<protein>
    <recommendedName>
        <fullName evidence="7">UPF0056 membrane protein</fullName>
    </recommendedName>
</protein>
<feature type="transmembrane region" description="Helical" evidence="7">
    <location>
        <begin position="106"/>
        <end position="129"/>
    </location>
</feature>
<keyword evidence="3" id="KW-1003">Cell membrane</keyword>
<feature type="transmembrane region" description="Helical" evidence="7">
    <location>
        <begin position="48"/>
        <end position="68"/>
    </location>
</feature>
<evidence type="ECO:0000256" key="2">
    <source>
        <dbReference type="ARBA" id="ARBA00009784"/>
    </source>
</evidence>
<comment type="similarity">
    <text evidence="2 7">Belongs to the UPF0056 (MarC) family.</text>
</comment>
<dbReference type="PANTHER" id="PTHR33508">
    <property type="entry name" value="UPF0056 MEMBRANE PROTEIN YHCE"/>
    <property type="match status" value="1"/>
</dbReference>
<evidence type="ECO:0000256" key="7">
    <source>
        <dbReference type="RuleBase" id="RU362048"/>
    </source>
</evidence>
<feature type="transmembrane region" description="Helical" evidence="7">
    <location>
        <begin position="6"/>
        <end position="28"/>
    </location>
</feature>